<dbReference type="NCBIfam" id="TIGR00006">
    <property type="entry name" value="16S rRNA (cytosine(1402)-N(4))-methyltransferase RsmH"/>
    <property type="match status" value="1"/>
</dbReference>
<dbReference type="SUPFAM" id="SSF53335">
    <property type="entry name" value="S-adenosyl-L-methionine-dependent methyltransferases"/>
    <property type="match status" value="1"/>
</dbReference>
<dbReference type="GO" id="GO:0005737">
    <property type="term" value="C:cytoplasm"/>
    <property type="evidence" value="ECO:0007669"/>
    <property type="project" value="TreeGrafter"/>
</dbReference>
<dbReference type="InterPro" id="IPR029063">
    <property type="entry name" value="SAM-dependent_MTases_sf"/>
</dbReference>
<name>A0A381UZC4_9ZZZZ</name>
<dbReference type="Gene3D" id="1.10.150.170">
    <property type="entry name" value="Putative methyltransferase TM0872, insert domain"/>
    <property type="match status" value="1"/>
</dbReference>
<dbReference type="PIRSF" id="PIRSF004486">
    <property type="entry name" value="MraW"/>
    <property type="match status" value="1"/>
</dbReference>
<dbReference type="Pfam" id="PF01795">
    <property type="entry name" value="Methyltransf_5"/>
    <property type="match status" value="1"/>
</dbReference>
<dbReference type="PANTHER" id="PTHR11265">
    <property type="entry name" value="S-ADENOSYL-METHYLTRANSFERASE MRAW"/>
    <property type="match status" value="1"/>
</dbReference>
<dbReference type="EMBL" id="UINC01007435">
    <property type="protein sequence ID" value="SVA33304.1"/>
    <property type="molecule type" value="Genomic_DNA"/>
</dbReference>
<evidence type="ECO:0000256" key="2">
    <source>
        <dbReference type="ARBA" id="ARBA00022603"/>
    </source>
</evidence>
<dbReference type="GO" id="GO:0071424">
    <property type="term" value="F:rRNA (cytosine-N4-)-methyltransferase activity"/>
    <property type="evidence" value="ECO:0007669"/>
    <property type="project" value="TreeGrafter"/>
</dbReference>
<reference evidence="5" key="1">
    <citation type="submission" date="2018-05" db="EMBL/GenBank/DDBJ databases">
        <authorList>
            <person name="Lanie J.A."/>
            <person name="Ng W.-L."/>
            <person name="Kazmierczak K.M."/>
            <person name="Andrzejewski T.M."/>
            <person name="Davidsen T.M."/>
            <person name="Wayne K.J."/>
            <person name="Tettelin H."/>
            <person name="Glass J.I."/>
            <person name="Rusch D."/>
            <person name="Podicherti R."/>
            <person name="Tsui H.-C.T."/>
            <person name="Winkler M.E."/>
        </authorList>
    </citation>
    <scope>NUCLEOTIDE SEQUENCE</scope>
</reference>
<dbReference type="PANTHER" id="PTHR11265:SF0">
    <property type="entry name" value="12S RRNA N4-METHYLCYTIDINE METHYLTRANSFERASE"/>
    <property type="match status" value="1"/>
</dbReference>
<keyword evidence="4" id="KW-0949">S-adenosyl-L-methionine</keyword>
<dbReference type="InterPro" id="IPR023397">
    <property type="entry name" value="SAM-dep_MeTrfase_MraW_recog"/>
</dbReference>
<proteinExistence type="inferred from homology"/>
<dbReference type="AlphaFoldDB" id="A0A381UZC4"/>
<evidence type="ECO:0000313" key="5">
    <source>
        <dbReference type="EMBL" id="SVA33304.1"/>
    </source>
</evidence>
<dbReference type="HAMAP" id="MF_01007">
    <property type="entry name" value="16SrRNA_methyltr_H"/>
    <property type="match status" value="1"/>
</dbReference>
<dbReference type="Gene3D" id="3.40.50.150">
    <property type="entry name" value="Vaccinia Virus protein VP39"/>
    <property type="match status" value="1"/>
</dbReference>
<dbReference type="InterPro" id="IPR002903">
    <property type="entry name" value="RsmH"/>
</dbReference>
<comment type="similarity">
    <text evidence="1">Belongs to the methyltransferase superfamily. RsmH family.</text>
</comment>
<evidence type="ECO:0000256" key="1">
    <source>
        <dbReference type="ARBA" id="ARBA00010396"/>
    </source>
</evidence>
<dbReference type="GO" id="GO:0070475">
    <property type="term" value="P:rRNA base methylation"/>
    <property type="evidence" value="ECO:0007669"/>
    <property type="project" value="TreeGrafter"/>
</dbReference>
<organism evidence="5">
    <name type="scientific">marine metagenome</name>
    <dbReference type="NCBI Taxonomy" id="408172"/>
    <lineage>
        <taxon>unclassified sequences</taxon>
        <taxon>metagenomes</taxon>
        <taxon>ecological metagenomes</taxon>
    </lineage>
</organism>
<evidence type="ECO:0000256" key="3">
    <source>
        <dbReference type="ARBA" id="ARBA00022679"/>
    </source>
</evidence>
<dbReference type="CDD" id="cd02440">
    <property type="entry name" value="AdoMet_MTases"/>
    <property type="match status" value="1"/>
</dbReference>
<sequence length="294" mass="32844">MILHEPALPAETVEQLAPAGRGLILDCTVGTGGHTDAICRAGATRVLGLDRDSEVLPLARKRLNPWLDRVELIHSDYRDLDTVLDARGIETIDGALADLGHSTFQMESEGRGFSFGRADPLDMRMDRSQGTMLGDLLDEVTPEALADVIYQYGEERHSRRIARSIVRARDDGTLTTTAELAAAVRRSIHYRGRFRIDPATRTFQALRIWVNRELDELDVFLRLVMNRLTAGARMVVISFHSLEDRVVKHTLRDLEKSGAPVRVLTRKPLRPGVDEVARNPRARSARLRAAEKVA</sequence>
<gene>
    <name evidence="5" type="ORF">METZ01_LOCUS86158</name>
</gene>
<protein>
    <recommendedName>
        <fullName evidence="6">16S rRNA (Cytosine(1402)-N(4))-methyltransferase</fullName>
    </recommendedName>
</protein>
<keyword evidence="3" id="KW-0808">Transferase</keyword>
<evidence type="ECO:0000256" key="4">
    <source>
        <dbReference type="ARBA" id="ARBA00022691"/>
    </source>
</evidence>
<accession>A0A381UZC4</accession>
<keyword evidence="2" id="KW-0489">Methyltransferase</keyword>
<dbReference type="SUPFAM" id="SSF81799">
    <property type="entry name" value="Putative methyltransferase TM0872, insert domain"/>
    <property type="match status" value="1"/>
</dbReference>
<evidence type="ECO:0008006" key="6">
    <source>
        <dbReference type="Google" id="ProtNLM"/>
    </source>
</evidence>